<organism evidence="1 2">
    <name type="scientific">Trifolium medium</name>
    <dbReference type="NCBI Taxonomy" id="97028"/>
    <lineage>
        <taxon>Eukaryota</taxon>
        <taxon>Viridiplantae</taxon>
        <taxon>Streptophyta</taxon>
        <taxon>Embryophyta</taxon>
        <taxon>Tracheophyta</taxon>
        <taxon>Spermatophyta</taxon>
        <taxon>Magnoliopsida</taxon>
        <taxon>eudicotyledons</taxon>
        <taxon>Gunneridae</taxon>
        <taxon>Pentapetalae</taxon>
        <taxon>rosids</taxon>
        <taxon>fabids</taxon>
        <taxon>Fabales</taxon>
        <taxon>Fabaceae</taxon>
        <taxon>Papilionoideae</taxon>
        <taxon>50 kb inversion clade</taxon>
        <taxon>NPAAA clade</taxon>
        <taxon>Hologalegina</taxon>
        <taxon>IRL clade</taxon>
        <taxon>Trifolieae</taxon>
        <taxon>Trifolium</taxon>
    </lineage>
</organism>
<dbReference type="Proteomes" id="UP000265520">
    <property type="component" value="Unassembled WGS sequence"/>
</dbReference>
<feature type="non-terminal residue" evidence="1">
    <location>
        <position position="1"/>
    </location>
</feature>
<evidence type="ECO:0008006" key="3">
    <source>
        <dbReference type="Google" id="ProtNLM"/>
    </source>
</evidence>
<dbReference type="AlphaFoldDB" id="A0A392RFJ6"/>
<keyword evidence="2" id="KW-1185">Reference proteome</keyword>
<protein>
    <recommendedName>
        <fullName evidence="3">Retrotransposon gag protein</fullName>
    </recommendedName>
</protein>
<dbReference type="EMBL" id="LXQA010219102">
    <property type="protein sequence ID" value="MCI34987.1"/>
    <property type="molecule type" value="Genomic_DNA"/>
</dbReference>
<sequence length="86" mass="10135">HDVFHVSQLRKYISDPSHVITPDDIQLRENLSFEVLPVKIADRKMKRLWTKEIPLVKVIWNEATGDATWELESKMKEQYPGLFNDV</sequence>
<evidence type="ECO:0000313" key="1">
    <source>
        <dbReference type="EMBL" id="MCI34987.1"/>
    </source>
</evidence>
<accession>A0A392RFJ6</accession>
<name>A0A392RFJ6_9FABA</name>
<dbReference type="PANTHER" id="PTHR46148">
    <property type="entry name" value="CHROMO DOMAIN-CONTAINING PROTEIN"/>
    <property type="match status" value="1"/>
</dbReference>
<comment type="caution">
    <text evidence="1">The sequence shown here is derived from an EMBL/GenBank/DDBJ whole genome shotgun (WGS) entry which is preliminary data.</text>
</comment>
<proteinExistence type="predicted"/>
<reference evidence="1 2" key="1">
    <citation type="journal article" date="2018" name="Front. Plant Sci.">
        <title>Red Clover (Trifolium pratense) and Zigzag Clover (T. medium) - A Picture of Genomic Similarities and Differences.</title>
        <authorList>
            <person name="Dluhosova J."/>
            <person name="Istvanek J."/>
            <person name="Nedelnik J."/>
            <person name="Repkova J."/>
        </authorList>
    </citation>
    <scope>NUCLEOTIDE SEQUENCE [LARGE SCALE GENOMIC DNA]</scope>
    <source>
        <strain evidence="2">cv. 10/8</strain>
        <tissue evidence="1">Leaf</tissue>
    </source>
</reference>
<evidence type="ECO:0000313" key="2">
    <source>
        <dbReference type="Proteomes" id="UP000265520"/>
    </source>
</evidence>
<dbReference type="PANTHER" id="PTHR46148:SF60">
    <property type="entry name" value="CHROMO DOMAIN-CONTAINING PROTEIN"/>
    <property type="match status" value="1"/>
</dbReference>